<dbReference type="AlphaFoldDB" id="R7QFW4"/>
<proteinExistence type="predicted"/>
<reference evidence="2" key="1">
    <citation type="journal article" date="2013" name="Proc. Natl. Acad. Sci. U.S.A.">
        <title>Genome structure and metabolic features in the red seaweed Chondrus crispus shed light on evolution of the Archaeplastida.</title>
        <authorList>
            <person name="Collen J."/>
            <person name="Porcel B."/>
            <person name="Carre W."/>
            <person name="Ball S.G."/>
            <person name="Chaparro C."/>
            <person name="Tonon T."/>
            <person name="Barbeyron T."/>
            <person name="Michel G."/>
            <person name="Noel B."/>
            <person name="Valentin K."/>
            <person name="Elias M."/>
            <person name="Artiguenave F."/>
            <person name="Arun A."/>
            <person name="Aury J.M."/>
            <person name="Barbosa-Neto J.F."/>
            <person name="Bothwell J.H."/>
            <person name="Bouget F.Y."/>
            <person name="Brillet L."/>
            <person name="Cabello-Hurtado F."/>
            <person name="Capella-Gutierrez S."/>
            <person name="Charrier B."/>
            <person name="Cladiere L."/>
            <person name="Cock J.M."/>
            <person name="Coelho S.M."/>
            <person name="Colleoni C."/>
            <person name="Czjzek M."/>
            <person name="Da Silva C."/>
            <person name="Delage L."/>
            <person name="Denoeud F."/>
            <person name="Deschamps P."/>
            <person name="Dittami S.M."/>
            <person name="Gabaldon T."/>
            <person name="Gachon C.M."/>
            <person name="Groisillier A."/>
            <person name="Herve C."/>
            <person name="Jabbari K."/>
            <person name="Katinka M."/>
            <person name="Kloareg B."/>
            <person name="Kowalczyk N."/>
            <person name="Labadie K."/>
            <person name="Leblanc C."/>
            <person name="Lopez P.J."/>
            <person name="McLachlan D.H."/>
            <person name="Meslet-Cladiere L."/>
            <person name="Moustafa A."/>
            <person name="Nehr Z."/>
            <person name="Nyvall Collen P."/>
            <person name="Panaud O."/>
            <person name="Partensky F."/>
            <person name="Poulain J."/>
            <person name="Rensing S.A."/>
            <person name="Rousvoal S."/>
            <person name="Samson G."/>
            <person name="Symeonidi A."/>
            <person name="Weissenbach J."/>
            <person name="Zambounis A."/>
            <person name="Wincker P."/>
            <person name="Boyen C."/>
        </authorList>
    </citation>
    <scope>NUCLEOTIDE SEQUENCE [LARGE SCALE GENOMIC DNA]</scope>
    <source>
        <strain evidence="2">cv. Stackhouse</strain>
    </source>
</reference>
<dbReference type="KEGG" id="ccp:CHC_T00005508001"/>
<dbReference type="GeneID" id="17324949"/>
<sequence>MTEFCCLLYHSNCKECLLYQMDCTPRLLPHFPSPFCSSYSAYLHHVASLDVGLRPAVRRASDPSGAVRAAALGRAEEHLAHDPPSQAAPRAGRRDKVHHLCAVPSACGEPECAELCPPQDGRDGRRRVAFDAHQQHQVAQGARGTQHVFGGLCHHRRHDDLEAGASGR</sequence>
<dbReference type="RefSeq" id="XP_005717231.1">
    <property type="nucleotide sequence ID" value="XM_005717174.1"/>
</dbReference>
<protein>
    <submittedName>
        <fullName evidence="1">Uncharacterized protein</fullName>
    </submittedName>
</protein>
<dbReference type="EMBL" id="HG001837">
    <property type="protein sequence ID" value="CDF37412.1"/>
    <property type="molecule type" value="Genomic_DNA"/>
</dbReference>
<evidence type="ECO:0000313" key="2">
    <source>
        <dbReference type="Proteomes" id="UP000012073"/>
    </source>
</evidence>
<evidence type="ECO:0000313" key="1">
    <source>
        <dbReference type="EMBL" id="CDF37412.1"/>
    </source>
</evidence>
<dbReference type="Proteomes" id="UP000012073">
    <property type="component" value="Unassembled WGS sequence"/>
</dbReference>
<dbReference type="Gramene" id="CDF37412">
    <property type="protein sequence ID" value="CDF37412"/>
    <property type="gene ID" value="CHC_T00005508001"/>
</dbReference>
<organism evidence="1 2">
    <name type="scientific">Chondrus crispus</name>
    <name type="common">Carrageen Irish moss</name>
    <name type="synonym">Polymorpha crispa</name>
    <dbReference type="NCBI Taxonomy" id="2769"/>
    <lineage>
        <taxon>Eukaryota</taxon>
        <taxon>Rhodophyta</taxon>
        <taxon>Florideophyceae</taxon>
        <taxon>Rhodymeniophycidae</taxon>
        <taxon>Gigartinales</taxon>
        <taxon>Gigartinaceae</taxon>
        <taxon>Chondrus</taxon>
    </lineage>
</organism>
<keyword evidence="2" id="KW-1185">Reference proteome</keyword>
<name>R7QFW4_CHOCR</name>
<gene>
    <name evidence="1" type="ORF">CHC_T00005508001</name>
</gene>
<accession>R7QFW4</accession>